<feature type="transmembrane region" description="Helical" evidence="1">
    <location>
        <begin position="6"/>
        <end position="28"/>
    </location>
</feature>
<dbReference type="Proteomes" id="UP000033531">
    <property type="component" value="Unassembled WGS sequence"/>
</dbReference>
<keyword evidence="1" id="KW-0812">Transmembrane</keyword>
<dbReference type="HOGENOM" id="CLU_139713_0_0_9"/>
<feature type="transmembrane region" description="Helical" evidence="1">
    <location>
        <begin position="131"/>
        <end position="158"/>
    </location>
</feature>
<reference evidence="2 3" key="1">
    <citation type="submission" date="2015-01" db="EMBL/GenBank/DDBJ databases">
        <title>Comparative genomics of the lactic acid bacteria isolated from the honey bee gut.</title>
        <authorList>
            <person name="Ellegaard K.M."/>
            <person name="Tamarit D."/>
            <person name="Javelind E."/>
            <person name="Olofsson T."/>
            <person name="Andersson S.G."/>
            <person name="Vasquez A."/>
        </authorList>
    </citation>
    <scope>NUCLEOTIDE SEQUENCE [LARGE SCALE GENOMIC DNA]</scope>
    <source>
        <strain evidence="2 3">Hma8</strain>
    </source>
</reference>
<dbReference type="AlphaFoldDB" id="A0A0F4LE41"/>
<dbReference type="OrthoDB" id="9979400at2"/>
<accession>A0A0F4LE41</accession>
<dbReference type="PATRIC" id="fig|1218507.3.peg.1877"/>
<dbReference type="EMBL" id="JXLI01000013">
    <property type="protein sequence ID" value="KJY55826.1"/>
    <property type="molecule type" value="Genomic_DNA"/>
</dbReference>
<evidence type="ECO:0000313" key="2">
    <source>
        <dbReference type="EMBL" id="KJY55826.1"/>
    </source>
</evidence>
<feature type="transmembrane region" description="Helical" evidence="1">
    <location>
        <begin position="85"/>
        <end position="110"/>
    </location>
</feature>
<dbReference type="RefSeq" id="WP_046325599.1">
    <property type="nucleotide sequence ID" value="NZ_JBHTMT010000002.1"/>
</dbReference>
<feature type="transmembrane region" description="Helical" evidence="1">
    <location>
        <begin position="60"/>
        <end position="79"/>
    </location>
</feature>
<protein>
    <submittedName>
        <fullName evidence="2">Uncharacterized protein</fullName>
    </submittedName>
</protein>
<keyword evidence="1" id="KW-1133">Transmembrane helix</keyword>
<evidence type="ECO:0000313" key="3">
    <source>
        <dbReference type="Proteomes" id="UP000033531"/>
    </source>
</evidence>
<comment type="caution">
    <text evidence="2">The sequence shown here is derived from an EMBL/GenBank/DDBJ whole genome shotgun (WGS) entry which is preliminary data.</text>
</comment>
<proteinExistence type="predicted"/>
<gene>
    <name evidence="2" type="ORF">JF74_16800</name>
</gene>
<keyword evidence="1" id="KW-0472">Membrane</keyword>
<name>A0A0F4LE41_9LACO</name>
<sequence>MEIMICYAIVMIFIPVGTVSLLYMIYIISKAWHKRSLELRKEIAAFTVELSAQPGIERELIMINVCPFIAIIALGLSWVCFTSDVGILCIGNLIFIAALLAEIYMSVDIIKKIRKQFTSTSYIHNAKRAKLVWRLYVTSRVSFIVGFTAGTFFIYSVYGW</sequence>
<evidence type="ECO:0000256" key="1">
    <source>
        <dbReference type="SAM" id="Phobius"/>
    </source>
</evidence>
<organism evidence="2 3">
    <name type="scientific">Lactobacillus melliventris</name>
    <dbReference type="NCBI Taxonomy" id="1218507"/>
    <lineage>
        <taxon>Bacteria</taxon>
        <taxon>Bacillati</taxon>
        <taxon>Bacillota</taxon>
        <taxon>Bacilli</taxon>
        <taxon>Lactobacillales</taxon>
        <taxon>Lactobacillaceae</taxon>
        <taxon>Lactobacillus</taxon>
    </lineage>
</organism>